<dbReference type="OrthoDB" id="301232at2759"/>
<proteinExistence type="predicted"/>
<keyword evidence="2" id="KW-1185">Reference proteome</keyword>
<sequence>MRINTFVIQSFSKFLQSKDKTYYKYGLVDCQLNGVTFQFKTPQFNEIAKSYYQAFQNMHNEEYQKLNQELIQYINPVFIQDVSQIMNHFNILDLQAWQNLVVQISNNIETITLTEINITLKQLLMFLNKKFRMVETPFQKYHYSEYDLTLVLNEQQLFTILNQMKFNPTDINVYIESFTSLINIFFKFSRVQPISFFDVYEIVRNKLQIVLDNHLNQLNLSNLITLYQSFGSESQIIEQIIQRLGEQQINITHQELDRILEIWKAKGFIDQNLFQILKSEIIYQVQFNQQYYQNKVFQRIFALIYANIKDKDILNIIQAKLLASTDLLQTKNISFQNGYLTCIKILKLRNPELKLPEIQMKPKIVSKKMQKSLQENILINFTKQYIEKLDENVQIKIDAQCWIYLIDIALIFQDSKIAFELSGSVYFRDKTLTGKKLAKKEIMISEGWKPIFLGNQEKILFNTFSFNQQQLPEQIENLFDNLFQEALGRKLQKKQK</sequence>
<reference evidence="1" key="1">
    <citation type="submission" date="2021-01" db="EMBL/GenBank/DDBJ databases">
        <authorList>
            <consortium name="Genoscope - CEA"/>
            <person name="William W."/>
        </authorList>
    </citation>
    <scope>NUCLEOTIDE SEQUENCE</scope>
</reference>
<protein>
    <submittedName>
        <fullName evidence="1">Uncharacterized protein</fullName>
    </submittedName>
</protein>
<gene>
    <name evidence="1" type="ORF">PSON_ATCC_30995.1.T1450113</name>
</gene>
<dbReference type="AlphaFoldDB" id="A0A8S1R655"/>
<name>A0A8S1R655_9CILI</name>
<accession>A0A8S1R655</accession>
<dbReference type="EMBL" id="CAJJDN010000145">
    <property type="protein sequence ID" value="CAD8123566.1"/>
    <property type="molecule type" value="Genomic_DNA"/>
</dbReference>
<dbReference type="Proteomes" id="UP000692954">
    <property type="component" value="Unassembled WGS sequence"/>
</dbReference>
<organism evidence="1 2">
    <name type="scientific">Paramecium sonneborni</name>
    <dbReference type="NCBI Taxonomy" id="65129"/>
    <lineage>
        <taxon>Eukaryota</taxon>
        <taxon>Sar</taxon>
        <taxon>Alveolata</taxon>
        <taxon>Ciliophora</taxon>
        <taxon>Intramacronucleata</taxon>
        <taxon>Oligohymenophorea</taxon>
        <taxon>Peniculida</taxon>
        <taxon>Parameciidae</taxon>
        <taxon>Paramecium</taxon>
    </lineage>
</organism>
<evidence type="ECO:0000313" key="1">
    <source>
        <dbReference type="EMBL" id="CAD8123566.1"/>
    </source>
</evidence>
<evidence type="ECO:0000313" key="2">
    <source>
        <dbReference type="Proteomes" id="UP000692954"/>
    </source>
</evidence>
<comment type="caution">
    <text evidence="1">The sequence shown here is derived from an EMBL/GenBank/DDBJ whole genome shotgun (WGS) entry which is preliminary data.</text>
</comment>